<keyword evidence="3" id="KW-0812">Transmembrane</keyword>
<feature type="compositionally biased region" description="Low complexity" evidence="2">
    <location>
        <begin position="125"/>
        <end position="148"/>
    </location>
</feature>
<dbReference type="OrthoDB" id="5125831at2"/>
<dbReference type="EMBL" id="FOVM01000008">
    <property type="protein sequence ID" value="SFN93130.1"/>
    <property type="molecule type" value="Genomic_DNA"/>
</dbReference>
<dbReference type="Proteomes" id="UP000198867">
    <property type="component" value="Unassembled WGS sequence"/>
</dbReference>
<dbReference type="Gene3D" id="3.30.70.60">
    <property type="match status" value="1"/>
</dbReference>
<evidence type="ECO:0000256" key="2">
    <source>
        <dbReference type="SAM" id="MobiDB-lite"/>
    </source>
</evidence>
<name>A0A1I5D1L3_9MICO</name>
<accession>A0A1I5D1L3</accession>
<keyword evidence="3" id="KW-1133">Transmembrane helix</keyword>
<feature type="region of interest" description="Disordered" evidence="2">
    <location>
        <begin position="114"/>
        <end position="148"/>
    </location>
</feature>
<protein>
    <submittedName>
        <fullName evidence="4">Pilus assembly protein, PilO</fullName>
    </submittedName>
</protein>
<proteinExistence type="predicted"/>
<dbReference type="GO" id="GO:0043683">
    <property type="term" value="P:type IV pilus assembly"/>
    <property type="evidence" value="ECO:0007669"/>
    <property type="project" value="InterPro"/>
</dbReference>
<evidence type="ECO:0000256" key="3">
    <source>
        <dbReference type="SAM" id="Phobius"/>
    </source>
</evidence>
<feature type="transmembrane region" description="Helical" evidence="3">
    <location>
        <begin position="6"/>
        <end position="26"/>
    </location>
</feature>
<gene>
    <name evidence="4" type="ORF">SAMN05216219_2657</name>
</gene>
<dbReference type="InterPro" id="IPR014717">
    <property type="entry name" value="Transl_elong_EF1B/ribsomal_bS6"/>
</dbReference>
<dbReference type="STRING" id="995034.SAMN05216219_2657"/>
<evidence type="ECO:0000256" key="1">
    <source>
        <dbReference type="SAM" id="Coils"/>
    </source>
</evidence>
<dbReference type="GO" id="GO:0043107">
    <property type="term" value="P:type IV pilus-dependent motility"/>
    <property type="evidence" value="ECO:0007669"/>
    <property type="project" value="InterPro"/>
</dbReference>
<organism evidence="4 5">
    <name type="scientific">Mycetocola miduiensis</name>
    <dbReference type="NCBI Taxonomy" id="995034"/>
    <lineage>
        <taxon>Bacteria</taxon>
        <taxon>Bacillati</taxon>
        <taxon>Actinomycetota</taxon>
        <taxon>Actinomycetes</taxon>
        <taxon>Micrococcales</taxon>
        <taxon>Microbacteriaceae</taxon>
        <taxon>Mycetocola</taxon>
    </lineage>
</organism>
<reference evidence="5" key="1">
    <citation type="submission" date="2016-10" db="EMBL/GenBank/DDBJ databases">
        <authorList>
            <person name="Varghese N."/>
            <person name="Submissions S."/>
        </authorList>
    </citation>
    <scope>NUCLEOTIDE SEQUENCE [LARGE SCALE GENOMIC DNA]</scope>
    <source>
        <strain evidence="5">CGMCC 1.11101</strain>
    </source>
</reference>
<keyword evidence="1" id="KW-0175">Coiled coil</keyword>
<dbReference type="RefSeq" id="WP_090712220.1">
    <property type="nucleotide sequence ID" value="NZ_FOVM01000008.1"/>
</dbReference>
<keyword evidence="3" id="KW-0472">Membrane</keyword>
<evidence type="ECO:0000313" key="5">
    <source>
        <dbReference type="Proteomes" id="UP000198867"/>
    </source>
</evidence>
<sequence>MTRTKAWIAAIALVAVVIVLLGWFTGIQPKLAEARKADNERASVATINDAHEQTVLELRKLDDRLPELEKELAALRVALPTDPAVSTLLGQLNELALDNSVGIESITAGTPLELTPAAPAPGEVPAPADASAGAPVPDETTEAPAEAAPVAPVRTDIVSIPVTVIVSGETDALAAFLRSVQYGPRLFLVTDLVVDIEGSGGKSTIDGLIYVQLDPKAEASAE</sequence>
<dbReference type="InterPro" id="IPR007445">
    <property type="entry name" value="PilO"/>
</dbReference>
<dbReference type="Pfam" id="PF04350">
    <property type="entry name" value="PilO"/>
    <property type="match status" value="1"/>
</dbReference>
<dbReference type="AlphaFoldDB" id="A0A1I5D1L3"/>
<evidence type="ECO:0000313" key="4">
    <source>
        <dbReference type="EMBL" id="SFN93130.1"/>
    </source>
</evidence>
<feature type="coiled-coil region" evidence="1">
    <location>
        <begin position="51"/>
        <end position="78"/>
    </location>
</feature>
<keyword evidence="5" id="KW-1185">Reference proteome</keyword>